<feature type="compositionally biased region" description="Low complexity" evidence="1">
    <location>
        <begin position="295"/>
        <end position="309"/>
    </location>
</feature>
<dbReference type="OrthoDB" id="2374834at2"/>
<feature type="transmembrane region" description="Helical" evidence="2">
    <location>
        <begin position="52"/>
        <end position="74"/>
    </location>
</feature>
<dbReference type="EMBL" id="FQVN01000001">
    <property type="protein sequence ID" value="SHE76337.1"/>
    <property type="molecule type" value="Genomic_DNA"/>
</dbReference>
<keyword evidence="2" id="KW-0472">Membrane</keyword>
<dbReference type="STRING" id="2017.SAMN05444320_1011008"/>
<keyword evidence="2" id="KW-1133">Transmembrane helix</keyword>
<feature type="compositionally biased region" description="Low complexity" evidence="1">
    <location>
        <begin position="243"/>
        <end position="277"/>
    </location>
</feature>
<dbReference type="Proteomes" id="UP000184501">
    <property type="component" value="Unassembled WGS sequence"/>
</dbReference>
<reference evidence="3 4" key="1">
    <citation type="submission" date="2016-11" db="EMBL/GenBank/DDBJ databases">
        <authorList>
            <person name="Jaros S."/>
            <person name="Januszkiewicz K."/>
            <person name="Wedrychowicz H."/>
        </authorList>
    </citation>
    <scope>NUCLEOTIDE SEQUENCE [LARGE SCALE GENOMIC DNA]</scope>
    <source>
        <strain evidence="3 4">DSM 44523</strain>
    </source>
</reference>
<dbReference type="Pfam" id="PF19609">
    <property type="entry name" value="DUF6114"/>
    <property type="match status" value="1"/>
</dbReference>
<name>A0A1M4W561_STRHI</name>
<evidence type="ECO:0000256" key="1">
    <source>
        <dbReference type="SAM" id="MobiDB-lite"/>
    </source>
</evidence>
<dbReference type="RefSeq" id="WP_073480039.1">
    <property type="nucleotide sequence ID" value="NZ_FQVN01000001.1"/>
</dbReference>
<protein>
    <submittedName>
        <fullName evidence="3">Uncharacterized protein</fullName>
    </submittedName>
</protein>
<keyword evidence="4" id="KW-1185">Reference proteome</keyword>
<proteinExistence type="predicted"/>
<gene>
    <name evidence="3" type="ORF">SAMN05444320_1011008</name>
</gene>
<feature type="region of interest" description="Disordered" evidence="1">
    <location>
        <begin position="131"/>
        <end position="166"/>
    </location>
</feature>
<feature type="region of interest" description="Disordered" evidence="1">
    <location>
        <begin position="230"/>
        <end position="324"/>
    </location>
</feature>
<feature type="compositionally biased region" description="Pro residues" evidence="1">
    <location>
        <begin position="310"/>
        <end position="320"/>
    </location>
</feature>
<feature type="compositionally biased region" description="Pro residues" evidence="1">
    <location>
        <begin position="278"/>
        <end position="294"/>
    </location>
</feature>
<feature type="transmembrane region" description="Helical" evidence="2">
    <location>
        <begin position="207"/>
        <end position="226"/>
    </location>
</feature>
<evidence type="ECO:0000313" key="4">
    <source>
        <dbReference type="Proteomes" id="UP000184501"/>
    </source>
</evidence>
<feature type="region of interest" description="Disordered" evidence="1">
    <location>
        <begin position="179"/>
        <end position="199"/>
    </location>
</feature>
<keyword evidence="2" id="KW-0812">Transmembrane</keyword>
<accession>A0A1M4W561</accession>
<evidence type="ECO:0000313" key="3">
    <source>
        <dbReference type="EMBL" id="SHE76337.1"/>
    </source>
</evidence>
<feature type="transmembrane region" description="Helical" evidence="2">
    <location>
        <begin position="26"/>
        <end position="46"/>
    </location>
</feature>
<organism evidence="3 4">
    <name type="scientific">Streptoalloteichus hindustanus</name>
    <dbReference type="NCBI Taxonomy" id="2017"/>
    <lineage>
        <taxon>Bacteria</taxon>
        <taxon>Bacillati</taxon>
        <taxon>Actinomycetota</taxon>
        <taxon>Actinomycetes</taxon>
        <taxon>Pseudonocardiales</taxon>
        <taxon>Pseudonocardiaceae</taxon>
        <taxon>Streptoalloteichus</taxon>
    </lineage>
</organism>
<dbReference type="AlphaFoldDB" id="A0A1M4W561"/>
<feature type="transmembrane region" description="Helical" evidence="2">
    <location>
        <begin position="86"/>
        <end position="102"/>
    </location>
</feature>
<dbReference type="InterPro" id="IPR046096">
    <property type="entry name" value="DUF6114"/>
</dbReference>
<sequence length="465" mass="46979">MVGRDRKRRGAAGWAAFRRWRRGRPFGAGLLVGLGGVVVLAPPYATFRFGDVMIAINTIGGVSSLLIGVLLLVAAGSLWLRPQFRLAAGLAAMVLSLVAVVAANLGGFLVGTLLGVLGAALALAWTDAPRGARSARSTPSAEPRTTPVAALEAGGSTPGAPSASVTPTVEEALAATVVRTAEQSASPPARPTPYPRHARRDQRVPPALLLVGVVSAATALLLAGGAPATPATAEALPWPPWPTKTRSTAPTPAPTASVSPTATSGGRGTSTASTATAVPPPPGSPTTPPAPTPPGSATGTSAPTPSSTPSQPPADQPPLEPRGRAWTLRSAKLVLRSLRYEGVTEVPVNGANTKVMKFTTSGIEIADLVQTGDFGSGRRVVVSAAPGSVSTIRPGPITLYTERLVGTAHLPLLGPTPMDVSGENPGATQLLGVVPLDMTFTDVTALNALLAGGTLHIPGARVAVR</sequence>
<evidence type="ECO:0000256" key="2">
    <source>
        <dbReference type="SAM" id="Phobius"/>
    </source>
</evidence>
<feature type="transmembrane region" description="Helical" evidence="2">
    <location>
        <begin position="108"/>
        <end position="126"/>
    </location>
</feature>